<dbReference type="GO" id="GO:0008877">
    <property type="term" value="F:glucose-1-phosphatase activity"/>
    <property type="evidence" value="ECO:0007669"/>
    <property type="project" value="UniProtKB-EC"/>
</dbReference>
<dbReference type="Gene3D" id="3.40.50.1240">
    <property type="entry name" value="Phosphoglycerate mutase-like"/>
    <property type="match status" value="2"/>
</dbReference>
<dbReference type="PROSITE" id="PS00616">
    <property type="entry name" value="HIS_ACID_PHOSPHAT_1"/>
    <property type="match status" value="1"/>
</dbReference>
<dbReference type="EC" id="3.1.3.10" evidence="2"/>
<dbReference type="InterPro" id="IPR050645">
    <property type="entry name" value="Histidine_acid_phosphatase"/>
</dbReference>
<dbReference type="PROSITE" id="PS00778">
    <property type="entry name" value="HIS_ACID_PHOSPHAT_2"/>
    <property type="match status" value="1"/>
</dbReference>
<dbReference type="InterPro" id="IPR000560">
    <property type="entry name" value="His_Pase_clade-2"/>
</dbReference>
<dbReference type="EMBL" id="NSIT01000587">
    <property type="protein sequence ID" value="PJE77460.1"/>
    <property type="molecule type" value="Genomic_DNA"/>
</dbReference>
<comment type="caution">
    <text evidence="2">The sequence shown here is derived from an EMBL/GenBank/DDBJ whole genome shotgun (WGS) entry which is preliminary data.</text>
</comment>
<dbReference type="InterPro" id="IPR029033">
    <property type="entry name" value="His_PPase_superfam"/>
</dbReference>
<dbReference type="NCBIfam" id="NF007553">
    <property type="entry name" value="PRK10173.1"/>
    <property type="match status" value="1"/>
</dbReference>
<protein>
    <submittedName>
        <fullName evidence="2">Glucose-1-phosphatase</fullName>
        <ecNumber evidence="2">3.1.3.10</ecNumber>
    </submittedName>
</protein>
<evidence type="ECO:0000256" key="1">
    <source>
        <dbReference type="ARBA" id="ARBA00005375"/>
    </source>
</evidence>
<accession>A0A2H9T2L4</accession>
<dbReference type="PANTHER" id="PTHR11567:SF135">
    <property type="entry name" value="GLUCOSE-1-PHOSPHATASE"/>
    <property type="match status" value="1"/>
</dbReference>
<dbReference type="InterPro" id="IPR033379">
    <property type="entry name" value="Acid_Pase_AS"/>
</dbReference>
<dbReference type="PANTHER" id="PTHR11567">
    <property type="entry name" value="ACID PHOSPHATASE-RELATED"/>
    <property type="match status" value="1"/>
</dbReference>
<proteinExistence type="inferred from homology"/>
<gene>
    <name evidence="2" type="primary">agp</name>
    <name evidence="2" type="ORF">CI610_03618</name>
</gene>
<evidence type="ECO:0000313" key="2">
    <source>
        <dbReference type="EMBL" id="PJE77460.1"/>
    </source>
</evidence>
<dbReference type="GO" id="GO:0030288">
    <property type="term" value="C:outer membrane-bounded periplasmic space"/>
    <property type="evidence" value="ECO:0007669"/>
    <property type="project" value="TreeGrafter"/>
</dbReference>
<organism evidence="2">
    <name type="scientific">invertebrate metagenome</name>
    <dbReference type="NCBI Taxonomy" id="1711999"/>
    <lineage>
        <taxon>unclassified sequences</taxon>
        <taxon>metagenomes</taxon>
        <taxon>organismal metagenomes</taxon>
    </lineage>
</organism>
<dbReference type="AlphaFoldDB" id="A0A2H9T2L4"/>
<sequence length="422" mass="46661">MKKIVSSFLSLCLILSAGVEASSDAKPVLAPDGYQLKQVVMVSRHGLRAPLATGGSLLARSSAHQFPAWETKGSWLTPKGEILEAYFGKYIHSWMVDRNLYPKDTCPKAEEITVYTNSKQRTIATGEFLAAGMFPGCNVPVENRESLGAMDYTFSPVVRDGSEQFKHNALKAMVESINDKGIQGMNDELKPAYDLLSKIVDFKNSESCKQDGKCDLYGIPTTLKVANNKEPEVRGPVRIGTVISDAFILQYYDGYPMKDVAWGKLTNDQDWLKIAKIKDAYGELLFGAPYVARHVAKPLIDYIDKTLKEDSEKKVVALVGHDSNVVSLLSALDVKPYTLTNTFENTPIGGKIFIEHWTSPAGKEVVKLEYVYQSAEQVRDLLPLTRSAPAQHVALEMKGCKADDNGFYSLDDFKAKLASLKK</sequence>
<dbReference type="CDD" id="cd07061">
    <property type="entry name" value="HP_HAP_like"/>
    <property type="match status" value="1"/>
</dbReference>
<dbReference type="SUPFAM" id="SSF53254">
    <property type="entry name" value="Phosphoglycerate mutase-like"/>
    <property type="match status" value="1"/>
</dbReference>
<name>A0A2H9T2L4_9ZZZZ</name>
<comment type="similarity">
    <text evidence="1">Belongs to the histidine acid phosphatase family.</text>
</comment>
<reference evidence="2" key="1">
    <citation type="journal article" date="2017" name="Appl. Environ. Microbiol.">
        <title>Molecular characterization of an Endozoicomonas-like organism causing infection in king scallop Pecten maximus L.</title>
        <authorList>
            <person name="Cano I."/>
            <person name="van Aerle R."/>
            <person name="Ross S."/>
            <person name="Verner-Jeffreys D.W."/>
            <person name="Paley R.K."/>
            <person name="Rimmer G."/>
            <person name="Ryder D."/>
            <person name="Hooper P."/>
            <person name="Stone D."/>
            <person name="Feist S.W."/>
        </authorList>
    </citation>
    <scope>NUCLEOTIDE SEQUENCE</scope>
</reference>
<dbReference type="Pfam" id="PF00328">
    <property type="entry name" value="His_Phos_2"/>
    <property type="match status" value="1"/>
</dbReference>
<keyword evidence="2" id="KW-0378">Hydrolase</keyword>